<protein>
    <recommendedName>
        <fullName evidence="1">AraC effector-binding domain-containing protein</fullName>
    </recommendedName>
</protein>
<sequence length="164" mass="18369">MNKADNFEVELVSFPETAVAVYEHRAAPSLLGNSIAQFISWRKENGLSPTKSKTFNIIYDDPGVTANANFRFDLACTIKKAVEENKQGVISKVIPAGQCAKVRLIGGDEKLAAVINFLYHQWLSESSLALRDFPLFLERVSFYPEVTEADSIMDIYLPIHKIDE</sequence>
<dbReference type="Pfam" id="PF06445">
    <property type="entry name" value="GyrI-like"/>
    <property type="match status" value="1"/>
</dbReference>
<dbReference type="SUPFAM" id="SSF55136">
    <property type="entry name" value="Probable bacterial effector-binding domain"/>
    <property type="match status" value="1"/>
</dbReference>
<dbReference type="InterPro" id="IPR010499">
    <property type="entry name" value="AraC_E-bd"/>
</dbReference>
<dbReference type="EMBL" id="CP020465">
    <property type="protein sequence ID" value="ASP49743.1"/>
    <property type="molecule type" value="Genomic_DNA"/>
</dbReference>
<dbReference type="InterPro" id="IPR029442">
    <property type="entry name" value="GyrI-like"/>
</dbReference>
<name>A0A222GDL1_9GAMM</name>
<feature type="domain" description="AraC effector-binding" evidence="1">
    <location>
        <begin position="7"/>
        <end position="160"/>
    </location>
</feature>
<evidence type="ECO:0000259" key="1">
    <source>
        <dbReference type="SMART" id="SM00871"/>
    </source>
</evidence>
<dbReference type="Gene3D" id="3.20.80.10">
    <property type="entry name" value="Regulatory factor, effector binding domain"/>
    <property type="match status" value="1"/>
</dbReference>
<keyword evidence="3" id="KW-1185">Reference proteome</keyword>
<dbReference type="AlphaFoldDB" id="A0A222GDL1"/>
<dbReference type="RefSeq" id="WP_081154096.1">
    <property type="nucleotide sequence ID" value="NZ_CP020465.1"/>
</dbReference>
<evidence type="ECO:0000313" key="2">
    <source>
        <dbReference type="EMBL" id="ASP49743.1"/>
    </source>
</evidence>
<proteinExistence type="predicted"/>
<dbReference type="PANTHER" id="PTHR40055:SF1">
    <property type="entry name" value="TRANSCRIPTIONAL REGULATOR YGIV-RELATED"/>
    <property type="match status" value="1"/>
</dbReference>
<dbReference type="Proteomes" id="UP000202259">
    <property type="component" value="Chromosome"/>
</dbReference>
<gene>
    <name evidence="2" type="ORF">B5D82_19385</name>
</gene>
<dbReference type="SMART" id="SM00871">
    <property type="entry name" value="AraC_E_bind"/>
    <property type="match status" value="1"/>
</dbReference>
<accession>A0A222GDL1</accession>
<organism evidence="2 3">
    <name type="scientific">Cognaticolwellia beringensis</name>
    <dbReference type="NCBI Taxonomy" id="1967665"/>
    <lineage>
        <taxon>Bacteria</taxon>
        <taxon>Pseudomonadati</taxon>
        <taxon>Pseudomonadota</taxon>
        <taxon>Gammaproteobacteria</taxon>
        <taxon>Alteromonadales</taxon>
        <taxon>Colwelliaceae</taxon>
        <taxon>Cognaticolwellia</taxon>
    </lineage>
</organism>
<dbReference type="KEGG" id="cber:B5D82_19385"/>
<dbReference type="PANTHER" id="PTHR40055">
    <property type="entry name" value="TRANSCRIPTIONAL REGULATOR YGIV-RELATED"/>
    <property type="match status" value="1"/>
</dbReference>
<dbReference type="OrthoDB" id="282744at2"/>
<reference evidence="2 3" key="1">
    <citation type="submission" date="2017-08" db="EMBL/GenBank/DDBJ databases">
        <title>Complete genome of Colwellia sp. NB097-1, a psychrophile bacterium ioslated from Bering Sea.</title>
        <authorList>
            <person name="Chen X."/>
        </authorList>
    </citation>
    <scope>NUCLEOTIDE SEQUENCE [LARGE SCALE GENOMIC DNA]</scope>
    <source>
        <strain evidence="2 3">NB097-1</strain>
    </source>
</reference>
<evidence type="ECO:0000313" key="3">
    <source>
        <dbReference type="Proteomes" id="UP000202259"/>
    </source>
</evidence>
<dbReference type="InterPro" id="IPR050908">
    <property type="entry name" value="SmbC-like"/>
</dbReference>
<dbReference type="InterPro" id="IPR011256">
    <property type="entry name" value="Reg_factor_effector_dom_sf"/>
</dbReference>